<accession>A0A8X6YE91</accession>
<gene>
    <name evidence="1" type="ORF">TNIN_21141</name>
</gene>
<organism evidence="1 2">
    <name type="scientific">Trichonephila inaurata madagascariensis</name>
    <dbReference type="NCBI Taxonomy" id="2747483"/>
    <lineage>
        <taxon>Eukaryota</taxon>
        <taxon>Metazoa</taxon>
        <taxon>Ecdysozoa</taxon>
        <taxon>Arthropoda</taxon>
        <taxon>Chelicerata</taxon>
        <taxon>Arachnida</taxon>
        <taxon>Araneae</taxon>
        <taxon>Araneomorphae</taxon>
        <taxon>Entelegynae</taxon>
        <taxon>Araneoidea</taxon>
        <taxon>Nephilidae</taxon>
        <taxon>Trichonephila</taxon>
        <taxon>Trichonephila inaurata</taxon>
    </lineage>
</organism>
<dbReference type="AlphaFoldDB" id="A0A8X6YE91"/>
<reference evidence="1" key="1">
    <citation type="submission" date="2020-08" db="EMBL/GenBank/DDBJ databases">
        <title>Multicomponent nature underlies the extraordinary mechanical properties of spider dragline silk.</title>
        <authorList>
            <person name="Kono N."/>
            <person name="Nakamura H."/>
            <person name="Mori M."/>
            <person name="Yoshida Y."/>
            <person name="Ohtoshi R."/>
            <person name="Malay A.D."/>
            <person name="Moran D.A.P."/>
            <person name="Tomita M."/>
            <person name="Numata K."/>
            <person name="Arakawa K."/>
        </authorList>
    </citation>
    <scope>NUCLEOTIDE SEQUENCE</scope>
</reference>
<sequence>MNYTSCTVTHLVTAFIRFEKRPGTLRRKKSSPNLLDLSIVLEVTLRECVFQCKEQARRSTDKEKLLLREQKFPPLSGEREEVKILLAERLPWSLMTAVIGLSNKVRVEPYLLKGFSSFRLNSKFILKTSIILSDLVNKQNSSIPLPYPLPPQHKSFCVTASKAKLSLQIAANKDNLKLDAMKYYYRTAEGALRQSRKIDAILQWKWNFK</sequence>
<keyword evidence="2" id="KW-1185">Reference proteome</keyword>
<evidence type="ECO:0000313" key="2">
    <source>
        <dbReference type="Proteomes" id="UP000886998"/>
    </source>
</evidence>
<protein>
    <submittedName>
        <fullName evidence="1">Uncharacterized protein</fullName>
    </submittedName>
</protein>
<dbReference type="Proteomes" id="UP000886998">
    <property type="component" value="Unassembled WGS sequence"/>
</dbReference>
<proteinExistence type="predicted"/>
<dbReference type="EMBL" id="BMAV01018720">
    <property type="protein sequence ID" value="GFY71276.1"/>
    <property type="molecule type" value="Genomic_DNA"/>
</dbReference>
<comment type="caution">
    <text evidence="1">The sequence shown here is derived from an EMBL/GenBank/DDBJ whole genome shotgun (WGS) entry which is preliminary data.</text>
</comment>
<name>A0A8X6YE91_9ARAC</name>
<evidence type="ECO:0000313" key="1">
    <source>
        <dbReference type="EMBL" id="GFY71276.1"/>
    </source>
</evidence>